<evidence type="ECO:0000313" key="1">
    <source>
        <dbReference type="EMBL" id="MCO5957657.1"/>
    </source>
</evidence>
<evidence type="ECO:0000313" key="2">
    <source>
        <dbReference type="Proteomes" id="UP001155380"/>
    </source>
</evidence>
<proteinExistence type="predicted"/>
<name>A0AAJ1BWP3_9HYPH</name>
<reference evidence="1" key="1">
    <citation type="submission" date="2022-06" db="EMBL/GenBank/DDBJ databases">
        <authorList>
            <person name="Sun Q."/>
        </authorList>
    </citation>
    <scope>NUCLEOTIDE SEQUENCE</scope>
    <source>
        <strain evidence="1">S101</strain>
    </source>
</reference>
<gene>
    <name evidence="1" type="ORF">NBH21_12805</name>
</gene>
<dbReference type="RefSeq" id="WP_250913335.1">
    <property type="nucleotide sequence ID" value="NZ_JAMXLX010000003.1"/>
</dbReference>
<dbReference type="Proteomes" id="UP001155380">
    <property type="component" value="Unassembled WGS sequence"/>
</dbReference>
<dbReference type="AlphaFoldDB" id="A0AAJ1BWP3"/>
<sequence>MPIAANLHELHDQVVGDVDFRFAEPVKLSFLNDNAADPDRPATEITAVLRVGGGKELTAGGRSSRAWRTKIAAGKAELHIDRATYSGPDIRKGDAVRALSRHGQPWFEVLRVDDRGDTRLVLELGEK</sequence>
<comment type="caution">
    <text evidence="1">The sequence shown here is derived from an EMBL/GenBank/DDBJ whole genome shotgun (WGS) entry which is preliminary data.</text>
</comment>
<organism evidence="1 2">
    <name type="scientific">Ciceribacter sichuanensis</name>
    <dbReference type="NCBI Taxonomy" id="2949647"/>
    <lineage>
        <taxon>Bacteria</taxon>
        <taxon>Pseudomonadati</taxon>
        <taxon>Pseudomonadota</taxon>
        <taxon>Alphaproteobacteria</taxon>
        <taxon>Hyphomicrobiales</taxon>
        <taxon>Rhizobiaceae</taxon>
        <taxon>Ciceribacter</taxon>
    </lineage>
</organism>
<dbReference type="EMBL" id="JAMXLX010000003">
    <property type="protein sequence ID" value="MCO5957657.1"/>
    <property type="molecule type" value="Genomic_DNA"/>
</dbReference>
<accession>A0AAJ1BWP3</accession>
<protein>
    <submittedName>
        <fullName evidence="1">Uncharacterized protein</fullName>
    </submittedName>
</protein>